<dbReference type="Pfam" id="PF00155">
    <property type="entry name" value="Aminotran_1_2"/>
    <property type="match status" value="1"/>
</dbReference>
<dbReference type="InterPro" id="IPR015424">
    <property type="entry name" value="PyrdxlP-dep_Trfase"/>
</dbReference>
<feature type="domain" description="Aminotransferase class I/classII large" evidence="13">
    <location>
        <begin position="71"/>
        <end position="411"/>
    </location>
</feature>
<sequence length="425" mass="47496">MNQTFSLHIKGRDRKLKLTIFNSELKQIIFMNQFDNFFQEALSKREEEGFRRKLTPIDVASSVQIQVQGQKYLNFSSNDYLGLSFHPELLQKSQECVAKYGTGSAASRLITGHTSCHQAIETQLAQFLGTEAALVFASGWQANVAVIACLIENLPKPVYVITDKLNHASLHYGCKAGQGKQIRFRHNDMNHLQQRLDSLKDLDGSKLIITETIFSMDGDQADLKSLRRLADEHYAFLFLDDAHATGVLGAQGQGLAPTYADLTMGTFSKAWGSFGAYIAGSKALCDWLVNFCSGFIHTTSLPPAVNGSIAASLELMPLLDKERAYLKQRWQYVKQQLSLWGINTGDTVSQIIPLIVGSAENALEITKLLKQEKLWVMPIRPPTVPAHSSRLRLTLSAAHQSKDIEYLLDKINILIKQKPSLWKSR</sequence>
<dbReference type="InterPro" id="IPR001917">
    <property type="entry name" value="Aminotrans_II_pyridoxalP_BS"/>
</dbReference>
<dbReference type="GO" id="GO:0030170">
    <property type="term" value="F:pyridoxal phosphate binding"/>
    <property type="evidence" value="ECO:0007669"/>
    <property type="project" value="InterPro"/>
</dbReference>
<dbReference type="PATRIC" id="fig|1208583.4.peg.721"/>
<comment type="pathway">
    <text evidence="2">Cofactor biosynthesis; biotin biosynthesis.</text>
</comment>
<dbReference type="EC" id="2.3.1.47" evidence="5"/>
<dbReference type="InterPro" id="IPR015422">
    <property type="entry name" value="PyrdxlP-dep_Trfase_small"/>
</dbReference>
<comment type="subunit">
    <text evidence="4">Homodimer.</text>
</comment>
<dbReference type="EMBL" id="ATSX01000001">
    <property type="protein sequence ID" value="EUK18796.1"/>
    <property type="molecule type" value="Genomic_DNA"/>
</dbReference>
<evidence type="ECO:0000256" key="1">
    <source>
        <dbReference type="ARBA" id="ARBA00001933"/>
    </source>
</evidence>
<dbReference type="STRING" id="1208583.COMX_03570"/>
<dbReference type="Gene3D" id="3.40.640.10">
    <property type="entry name" value="Type I PLP-dependent aspartate aminotransferase-like (Major domain)"/>
    <property type="match status" value="1"/>
</dbReference>
<evidence type="ECO:0000256" key="3">
    <source>
        <dbReference type="ARBA" id="ARBA00010008"/>
    </source>
</evidence>
<evidence type="ECO:0000256" key="8">
    <source>
        <dbReference type="ARBA" id="ARBA00022898"/>
    </source>
</evidence>
<dbReference type="eggNOG" id="COG0156">
    <property type="taxonomic scope" value="Bacteria"/>
</dbReference>
<dbReference type="PANTHER" id="PTHR13693:SF100">
    <property type="entry name" value="8-AMINO-7-OXONONANOATE SYNTHASE"/>
    <property type="match status" value="1"/>
</dbReference>
<evidence type="ECO:0000256" key="4">
    <source>
        <dbReference type="ARBA" id="ARBA00011738"/>
    </source>
</evidence>
<comment type="catalytic activity">
    <reaction evidence="11">
        <text>6-carboxyhexanoyl-[ACP] + L-alanine + H(+) = (8S)-8-amino-7-oxononanoate + holo-[ACP] + CO2</text>
        <dbReference type="Rhea" id="RHEA:42288"/>
        <dbReference type="Rhea" id="RHEA-COMP:9685"/>
        <dbReference type="Rhea" id="RHEA-COMP:9955"/>
        <dbReference type="ChEBI" id="CHEBI:15378"/>
        <dbReference type="ChEBI" id="CHEBI:16526"/>
        <dbReference type="ChEBI" id="CHEBI:57972"/>
        <dbReference type="ChEBI" id="CHEBI:64479"/>
        <dbReference type="ChEBI" id="CHEBI:78846"/>
        <dbReference type="ChEBI" id="CHEBI:149468"/>
        <dbReference type="EC" id="2.3.1.47"/>
    </reaction>
</comment>
<accession>W7E6P2</accession>
<dbReference type="PANTHER" id="PTHR13693">
    <property type="entry name" value="CLASS II AMINOTRANSFERASE/8-AMINO-7-OXONONANOATE SYNTHASE"/>
    <property type="match status" value="1"/>
</dbReference>
<evidence type="ECO:0000256" key="5">
    <source>
        <dbReference type="ARBA" id="ARBA00013187"/>
    </source>
</evidence>
<evidence type="ECO:0000256" key="9">
    <source>
        <dbReference type="ARBA" id="ARBA00032610"/>
    </source>
</evidence>
<reference evidence="14 15" key="1">
    <citation type="journal article" date="2014" name="Genome Announc.">
        <title>Draft Genome Sequence of Commensalibacter papalotli MX01, a Symbiont Identified from the Guts of Overwintering Monarch Butterflies.</title>
        <authorList>
            <person name="Servin-Garciduenas L.E."/>
            <person name="Sanchez-Quinto A."/>
            <person name="Martinez-Romero E."/>
        </authorList>
    </citation>
    <scope>NUCLEOTIDE SEQUENCE [LARGE SCALE GENOMIC DNA]</scope>
    <source>
        <strain evidence="15">MX-MONARCH01</strain>
    </source>
</reference>
<dbReference type="InterPro" id="IPR050087">
    <property type="entry name" value="AON_synthase_class-II"/>
</dbReference>
<evidence type="ECO:0000256" key="2">
    <source>
        <dbReference type="ARBA" id="ARBA00004746"/>
    </source>
</evidence>
<dbReference type="InterPro" id="IPR015421">
    <property type="entry name" value="PyrdxlP-dep_Trfase_major"/>
</dbReference>
<proteinExistence type="inferred from homology"/>
<dbReference type="InterPro" id="IPR004839">
    <property type="entry name" value="Aminotransferase_I/II_large"/>
</dbReference>
<evidence type="ECO:0000313" key="14">
    <source>
        <dbReference type="EMBL" id="EUK18796.1"/>
    </source>
</evidence>
<dbReference type="PROSITE" id="PS00599">
    <property type="entry name" value="AA_TRANSFER_CLASS_2"/>
    <property type="match status" value="1"/>
</dbReference>
<dbReference type="CDD" id="cd06454">
    <property type="entry name" value="KBL_like"/>
    <property type="match status" value="1"/>
</dbReference>
<evidence type="ECO:0000259" key="13">
    <source>
        <dbReference type="Pfam" id="PF00155"/>
    </source>
</evidence>
<dbReference type="SUPFAM" id="SSF53383">
    <property type="entry name" value="PLP-dependent transferases"/>
    <property type="match status" value="1"/>
</dbReference>
<evidence type="ECO:0000313" key="15">
    <source>
        <dbReference type="Proteomes" id="UP000019250"/>
    </source>
</evidence>
<gene>
    <name evidence="14" type="ORF">COMX_03570</name>
</gene>
<organism evidence="14 15">
    <name type="scientific">Commensalibacter papalotli</name>
    <name type="common">ex Servin-Garciduenas et al. 2014</name>
    <dbReference type="NCBI Taxonomy" id="1208583"/>
    <lineage>
        <taxon>Bacteria</taxon>
        <taxon>Pseudomonadati</taxon>
        <taxon>Pseudomonadota</taxon>
        <taxon>Alphaproteobacteria</taxon>
        <taxon>Acetobacterales</taxon>
        <taxon>Acetobacteraceae</taxon>
    </lineage>
</organism>
<dbReference type="GO" id="GO:0009102">
    <property type="term" value="P:biotin biosynthetic process"/>
    <property type="evidence" value="ECO:0007669"/>
    <property type="project" value="UniProtKB-KW"/>
</dbReference>
<dbReference type="Proteomes" id="UP000019250">
    <property type="component" value="Unassembled WGS sequence"/>
</dbReference>
<dbReference type="Gene3D" id="3.90.1150.10">
    <property type="entry name" value="Aspartate Aminotransferase, domain 1"/>
    <property type="match status" value="1"/>
</dbReference>
<evidence type="ECO:0000256" key="11">
    <source>
        <dbReference type="ARBA" id="ARBA00047715"/>
    </source>
</evidence>
<protein>
    <recommendedName>
        <fullName evidence="5">8-amino-7-oxononanoate synthase</fullName>
        <ecNumber evidence="5">2.3.1.47</ecNumber>
    </recommendedName>
    <alternativeName>
        <fullName evidence="9">7-keto-8-amino-pelargonic acid synthase</fullName>
    </alternativeName>
    <alternativeName>
        <fullName evidence="10">8-amino-7-ketopelargonate synthase</fullName>
    </alternativeName>
</protein>
<dbReference type="AlphaFoldDB" id="W7E6P2"/>
<keyword evidence="7" id="KW-0093">Biotin biosynthesis</keyword>
<keyword evidence="6" id="KW-0808">Transferase</keyword>
<keyword evidence="15" id="KW-1185">Reference proteome</keyword>
<dbReference type="GO" id="GO:0008710">
    <property type="term" value="F:8-amino-7-oxononanoate synthase activity"/>
    <property type="evidence" value="ECO:0007669"/>
    <property type="project" value="UniProtKB-EC"/>
</dbReference>
<comment type="caution">
    <text evidence="14">The sequence shown here is derived from an EMBL/GenBank/DDBJ whole genome shotgun (WGS) entry which is preliminary data.</text>
</comment>
<name>W7E6P2_9PROT</name>
<comment type="cofactor">
    <cofactor evidence="1 12">
        <name>pyridoxal 5'-phosphate</name>
        <dbReference type="ChEBI" id="CHEBI:597326"/>
    </cofactor>
</comment>
<evidence type="ECO:0000256" key="10">
    <source>
        <dbReference type="ARBA" id="ARBA00033381"/>
    </source>
</evidence>
<comment type="similarity">
    <text evidence="3">Belongs to the class-II pyridoxal-phosphate-dependent aminotransferase family. BioF subfamily.</text>
</comment>
<keyword evidence="8 12" id="KW-0663">Pyridoxal phosphate</keyword>
<evidence type="ECO:0000256" key="6">
    <source>
        <dbReference type="ARBA" id="ARBA00022679"/>
    </source>
</evidence>
<evidence type="ECO:0000256" key="12">
    <source>
        <dbReference type="RuleBase" id="RU003693"/>
    </source>
</evidence>
<evidence type="ECO:0000256" key="7">
    <source>
        <dbReference type="ARBA" id="ARBA00022756"/>
    </source>
</evidence>